<dbReference type="Pfam" id="PF13520">
    <property type="entry name" value="AA_permease_2"/>
    <property type="match status" value="1"/>
</dbReference>
<keyword evidence="3 6" id="KW-0812">Transmembrane</keyword>
<dbReference type="GO" id="GO:0016020">
    <property type="term" value="C:membrane"/>
    <property type="evidence" value="ECO:0007669"/>
    <property type="project" value="UniProtKB-SubCell"/>
</dbReference>
<keyword evidence="2" id="KW-0813">Transport</keyword>
<dbReference type="PANTHER" id="PTHR45649:SF22">
    <property type="entry name" value="TRANSPORTER, PUTATIVE (EUROFUNG)-RELATED"/>
    <property type="match status" value="1"/>
</dbReference>
<dbReference type="PANTHER" id="PTHR45649">
    <property type="entry name" value="AMINO-ACID PERMEASE BAT1"/>
    <property type="match status" value="1"/>
</dbReference>
<dbReference type="GO" id="GO:0006865">
    <property type="term" value="P:amino acid transport"/>
    <property type="evidence" value="ECO:0007669"/>
    <property type="project" value="InterPro"/>
</dbReference>
<dbReference type="Gene3D" id="1.20.1740.10">
    <property type="entry name" value="Amino acid/polyamine transporter I"/>
    <property type="match status" value="1"/>
</dbReference>
<organism evidence="7 8">
    <name type="scientific">Emericellopsis atlantica</name>
    <dbReference type="NCBI Taxonomy" id="2614577"/>
    <lineage>
        <taxon>Eukaryota</taxon>
        <taxon>Fungi</taxon>
        <taxon>Dikarya</taxon>
        <taxon>Ascomycota</taxon>
        <taxon>Pezizomycotina</taxon>
        <taxon>Sordariomycetes</taxon>
        <taxon>Hypocreomycetidae</taxon>
        <taxon>Hypocreales</taxon>
        <taxon>Bionectriaceae</taxon>
        <taxon>Emericellopsis</taxon>
    </lineage>
</organism>
<dbReference type="PIRSF" id="PIRSF006060">
    <property type="entry name" value="AA_transporter"/>
    <property type="match status" value="1"/>
</dbReference>
<dbReference type="GeneID" id="70288542"/>
<dbReference type="InterPro" id="IPR004840">
    <property type="entry name" value="Amino_acid_permease_CS"/>
</dbReference>
<feature type="transmembrane region" description="Helical" evidence="6">
    <location>
        <begin position="414"/>
        <end position="437"/>
    </location>
</feature>
<evidence type="ECO:0000256" key="4">
    <source>
        <dbReference type="ARBA" id="ARBA00022989"/>
    </source>
</evidence>
<dbReference type="RefSeq" id="XP_046117346.1">
    <property type="nucleotide sequence ID" value="XM_046257639.1"/>
</dbReference>
<feature type="transmembrane region" description="Helical" evidence="6">
    <location>
        <begin position="201"/>
        <end position="225"/>
    </location>
</feature>
<feature type="transmembrane region" description="Helical" evidence="6">
    <location>
        <begin position="245"/>
        <end position="265"/>
    </location>
</feature>
<proteinExistence type="predicted"/>
<evidence type="ECO:0000256" key="2">
    <source>
        <dbReference type="ARBA" id="ARBA00022448"/>
    </source>
</evidence>
<evidence type="ECO:0000313" key="8">
    <source>
        <dbReference type="Proteomes" id="UP000887229"/>
    </source>
</evidence>
<gene>
    <name evidence="7" type="ORF">F5Z01DRAFT_138750</name>
</gene>
<keyword evidence="4 6" id="KW-1133">Transmembrane helix</keyword>
<keyword evidence="5 6" id="KW-0472">Membrane</keyword>
<evidence type="ECO:0000256" key="1">
    <source>
        <dbReference type="ARBA" id="ARBA00004141"/>
    </source>
</evidence>
<feature type="transmembrane region" description="Helical" evidence="6">
    <location>
        <begin position="76"/>
        <end position="101"/>
    </location>
</feature>
<evidence type="ECO:0000256" key="3">
    <source>
        <dbReference type="ARBA" id="ARBA00022692"/>
    </source>
</evidence>
<dbReference type="EMBL" id="MU251257">
    <property type="protein sequence ID" value="KAG9253422.1"/>
    <property type="molecule type" value="Genomic_DNA"/>
</dbReference>
<evidence type="ECO:0000313" key="7">
    <source>
        <dbReference type="EMBL" id="KAG9253422.1"/>
    </source>
</evidence>
<feature type="transmembrane region" description="Helical" evidence="6">
    <location>
        <begin position="122"/>
        <end position="147"/>
    </location>
</feature>
<dbReference type="OrthoDB" id="2417308at2759"/>
<feature type="transmembrane region" description="Helical" evidence="6">
    <location>
        <begin position="167"/>
        <end position="189"/>
    </location>
</feature>
<feature type="transmembrane region" description="Helical" evidence="6">
    <location>
        <begin position="285"/>
        <end position="311"/>
    </location>
</feature>
<evidence type="ECO:0000256" key="6">
    <source>
        <dbReference type="SAM" id="Phobius"/>
    </source>
</evidence>
<protein>
    <submittedName>
        <fullName evidence="7">Amino acid/polyamine transporter I</fullName>
    </submittedName>
</protein>
<dbReference type="InterPro" id="IPR002293">
    <property type="entry name" value="AA/rel_permease1"/>
</dbReference>
<dbReference type="GO" id="GO:0022857">
    <property type="term" value="F:transmembrane transporter activity"/>
    <property type="evidence" value="ECO:0007669"/>
    <property type="project" value="InterPro"/>
</dbReference>
<name>A0A9P8CNS0_9HYPO</name>
<sequence length="542" mass="59017">MDTTADSQFPSPRAIAAEQQAARDERDLAAMGHTQALHRKFSMGSMFFLSFIVLGTWSTFAQGLNSGLVSGGPITILWGLVFVTFCNLCVAVSLGELCSSMPTAMGQAYWISRLWPGDWGRFVSYMCAWINTFGWWTLSASQLAFMADFILSMKLLYAPNWSHASDGWINFLVYLGLTFCLTVVNIVSCKRDPILPWVNNFVGVCFIGLFIIFSVVLLACVGGKADLSFQPASFVFGTWINQGGWNNGVTWFLGLVQAAYGLTAFDAAIHMVEEIPEPRKTIPRVLWLSVTMGAITGFIFMVVCLFCIQDLDAVLNPATGLPFIELLVQTTGVKGGTVLLALFIFNGMGQAISILTTGSRLTWGFARDGGLPWSAFLSRVSVYWNAPSRALWLQGIVIGLVGVLYTFADTVLEAILSVSTIALTVSYGMPIMVLLLVGRDKIPPGGVYSLGKLGPTINWIAVIYCIVTTIFFLFPESPNPTGSSMNYAVAVFGIMLVVSIGFWFIKGHGTYLRFVAVEQASITAQSMDDPVVHEDSEGGKKS</sequence>
<dbReference type="AlphaFoldDB" id="A0A9P8CNS0"/>
<keyword evidence="8" id="KW-1185">Reference proteome</keyword>
<dbReference type="PROSITE" id="PS00218">
    <property type="entry name" value="AMINO_ACID_PERMEASE_1"/>
    <property type="match status" value="1"/>
</dbReference>
<feature type="transmembrane region" description="Helical" evidence="6">
    <location>
        <begin position="323"/>
        <end position="345"/>
    </location>
</feature>
<comment type="caution">
    <text evidence="7">The sequence shown here is derived from an EMBL/GenBank/DDBJ whole genome shotgun (WGS) entry which is preliminary data.</text>
</comment>
<feature type="transmembrane region" description="Helical" evidence="6">
    <location>
        <begin position="46"/>
        <end position="64"/>
    </location>
</feature>
<reference evidence="7" key="1">
    <citation type="journal article" date="2021" name="IMA Fungus">
        <title>Genomic characterization of three marine fungi, including Emericellopsis atlantica sp. nov. with signatures of a generalist lifestyle and marine biomass degradation.</title>
        <authorList>
            <person name="Hagestad O.C."/>
            <person name="Hou L."/>
            <person name="Andersen J.H."/>
            <person name="Hansen E.H."/>
            <person name="Altermark B."/>
            <person name="Li C."/>
            <person name="Kuhnert E."/>
            <person name="Cox R.J."/>
            <person name="Crous P.W."/>
            <person name="Spatafora J.W."/>
            <person name="Lail K."/>
            <person name="Amirebrahimi M."/>
            <person name="Lipzen A."/>
            <person name="Pangilinan J."/>
            <person name="Andreopoulos W."/>
            <person name="Hayes R.D."/>
            <person name="Ng V."/>
            <person name="Grigoriev I.V."/>
            <person name="Jackson S.A."/>
            <person name="Sutton T.D.S."/>
            <person name="Dobson A.D.W."/>
            <person name="Rama T."/>
        </authorList>
    </citation>
    <scope>NUCLEOTIDE SEQUENCE</scope>
    <source>
        <strain evidence="7">TS7</strain>
    </source>
</reference>
<dbReference type="Proteomes" id="UP000887229">
    <property type="component" value="Unassembled WGS sequence"/>
</dbReference>
<feature type="transmembrane region" description="Helical" evidence="6">
    <location>
        <begin position="390"/>
        <end position="408"/>
    </location>
</feature>
<accession>A0A9P8CNS0</accession>
<comment type="subcellular location">
    <subcellularLocation>
        <location evidence="1">Membrane</location>
        <topology evidence="1">Multi-pass membrane protein</topology>
    </subcellularLocation>
</comment>
<feature type="transmembrane region" description="Helical" evidence="6">
    <location>
        <begin position="457"/>
        <end position="475"/>
    </location>
</feature>
<feature type="transmembrane region" description="Helical" evidence="6">
    <location>
        <begin position="487"/>
        <end position="505"/>
    </location>
</feature>
<evidence type="ECO:0000256" key="5">
    <source>
        <dbReference type="ARBA" id="ARBA00023136"/>
    </source>
</evidence>